<dbReference type="Proteomes" id="UP000799118">
    <property type="component" value="Unassembled WGS sequence"/>
</dbReference>
<feature type="region of interest" description="Disordered" evidence="1">
    <location>
        <begin position="116"/>
        <end position="154"/>
    </location>
</feature>
<feature type="compositionally biased region" description="Acidic residues" evidence="1">
    <location>
        <begin position="129"/>
        <end position="154"/>
    </location>
</feature>
<evidence type="ECO:0000256" key="1">
    <source>
        <dbReference type="SAM" id="MobiDB-lite"/>
    </source>
</evidence>
<evidence type="ECO:0000313" key="3">
    <source>
        <dbReference type="Proteomes" id="UP000799118"/>
    </source>
</evidence>
<protein>
    <submittedName>
        <fullName evidence="2">Uncharacterized protein</fullName>
    </submittedName>
</protein>
<dbReference type="AlphaFoldDB" id="A0A6A4GMJ8"/>
<gene>
    <name evidence="2" type="ORF">BT96DRAFT_1006043</name>
</gene>
<name>A0A6A4GMJ8_9AGAR</name>
<dbReference type="EMBL" id="ML769875">
    <property type="protein sequence ID" value="KAE9386485.1"/>
    <property type="molecule type" value="Genomic_DNA"/>
</dbReference>
<organism evidence="2 3">
    <name type="scientific">Gymnopus androsaceus JB14</name>
    <dbReference type="NCBI Taxonomy" id="1447944"/>
    <lineage>
        <taxon>Eukaryota</taxon>
        <taxon>Fungi</taxon>
        <taxon>Dikarya</taxon>
        <taxon>Basidiomycota</taxon>
        <taxon>Agaricomycotina</taxon>
        <taxon>Agaricomycetes</taxon>
        <taxon>Agaricomycetidae</taxon>
        <taxon>Agaricales</taxon>
        <taxon>Marasmiineae</taxon>
        <taxon>Omphalotaceae</taxon>
        <taxon>Gymnopus</taxon>
    </lineage>
</organism>
<proteinExistence type="predicted"/>
<feature type="compositionally biased region" description="Low complexity" evidence="1">
    <location>
        <begin position="39"/>
        <end position="51"/>
    </location>
</feature>
<feature type="region of interest" description="Disordered" evidence="1">
    <location>
        <begin position="1"/>
        <end position="54"/>
    </location>
</feature>
<feature type="compositionally biased region" description="Basic and acidic residues" evidence="1">
    <location>
        <begin position="1"/>
        <end position="12"/>
    </location>
</feature>
<sequence>MKPNHQLKEKPGKILRPNMFVKNGGAKPSTHLKAWAGKASNNASNTETNSAWKSTQLSDYRSTLNTSAPAAQSQARAEKLSGSNISNTSFIAFTFSPASLPDSDELDPEVQLNSTKNQFLKDVLPEREDLPEEPNLDGNEVEDSEQDTDGEEEDNAFQDVTNASGSKPKVNKEGNSHKVLLSEFENRKLALFAKCCAQVATCLVTMCPKDPLYSWPTFTEEFERLVKEGRCLDFVELLEQINGDPKGRDKLVRFMNYGCSAVRYDPQ</sequence>
<accession>A0A6A4GMJ8</accession>
<dbReference type="OrthoDB" id="10636412at2759"/>
<evidence type="ECO:0000313" key="2">
    <source>
        <dbReference type="EMBL" id="KAE9386485.1"/>
    </source>
</evidence>
<keyword evidence="3" id="KW-1185">Reference proteome</keyword>
<reference evidence="2" key="1">
    <citation type="journal article" date="2019" name="Environ. Microbiol.">
        <title>Fungal ecological strategies reflected in gene transcription - a case study of two litter decomposers.</title>
        <authorList>
            <person name="Barbi F."/>
            <person name="Kohler A."/>
            <person name="Barry K."/>
            <person name="Baskaran P."/>
            <person name="Daum C."/>
            <person name="Fauchery L."/>
            <person name="Ihrmark K."/>
            <person name="Kuo A."/>
            <person name="LaButti K."/>
            <person name="Lipzen A."/>
            <person name="Morin E."/>
            <person name="Grigoriev I.V."/>
            <person name="Henrissat B."/>
            <person name="Lindahl B."/>
            <person name="Martin F."/>
        </authorList>
    </citation>
    <scope>NUCLEOTIDE SEQUENCE</scope>
    <source>
        <strain evidence="2">JB14</strain>
    </source>
</reference>